<accession>A0A9W4SM35</accession>
<comment type="caution">
    <text evidence="2">The sequence shown here is derived from an EMBL/GenBank/DDBJ whole genome shotgun (WGS) entry which is preliminary data.</text>
</comment>
<dbReference type="AlphaFoldDB" id="A0A9W4SM35"/>
<feature type="compositionally biased region" description="Low complexity" evidence="1">
    <location>
        <begin position="114"/>
        <end position="126"/>
    </location>
</feature>
<keyword evidence="3" id="KW-1185">Reference proteome</keyword>
<feature type="region of interest" description="Disordered" evidence="1">
    <location>
        <begin position="75"/>
        <end position="126"/>
    </location>
</feature>
<evidence type="ECO:0000313" key="3">
    <source>
        <dbReference type="Proteomes" id="UP001153678"/>
    </source>
</evidence>
<gene>
    <name evidence="2" type="ORF">FWILDA_LOCUS6002</name>
</gene>
<evidence type="ECO:0000256" key="1">
    <source>
        <dbReference type="SAM" id="MobiDB-lite"/>
    </source>
</evidence>
<name>A0A9W4SM35_9GLOM</name>
<evidence type="ECO:0000313" key="2">
    <source>
        <dbReference type="EMBL" id="CAI2173271.1"/>
    </source>
</evidence>
<dbReference type="Proteomes" id="UP001153678">
    <property type="component" value="Unassembled WGS sequence"/>
</dbReference>
<dbReference type="OrthoDB" id="2310716at2759"/>
<organism evidence="2 3">
    <name type="scientific">Funneliformis geosporum</name>
    <dbReference type="NCBI Taxonomy" id="1117311"/>
    <lineage>
        <taxon>Eukaryota</taxon>
        <taxon>Fungi</taxon>
        <taxon>Fungi incertae sedis</taxon>
        <taxon>Mucoromycota</taxon>
        <taxon>Glomeromycotina</taxon>
        <taxon>Glomeromycetes</taxon>
        <taxon>Glomerales</taxon>
        <taxon>Glomeraceae</taxon>
        <taxon>Funneliformis</taxon>
    </lineage>
</organism>
<proteinExistence type="predicted"/>
<protein>
    <submittedName>
        <fullName evidence="2">18674_t:CDS:1</fullName>
    </submittedName>
</protein>
<dbReference type="EMBL" id="CAMKVN010001042">
    <property type="protein sequence ID" value="CAI2173271.1"/>
    <property type="molecule type" value="Genomic_DNA"/>
</dbReference>
<sequence>MSSDKDIKAFFPSILSLILDKMFSRGQRGSDYKKRGRARQIETYRSWNVESLGMPPNVDDSAQYRPWNAAALSVESESSMDIDEKQPYDDTQRPTLIEIDETPSSPVNLPKLANQDNHQSSQNQNSIQSNMMEELKQLNWEDYTKQLMQEEAKRSMEIRRQKQNVNTCQKILSNPFNSINNNQLSL</sequence>
<reference evidence="2" key="1">
    <citation type="submission" date="2022-08" db="EMBL/GenBank/DDBJ databases">
        <authorList>
            <person name="Kallberg Y."/>
            <person name="Tangrot J."/>
            <person name="Rosling A."/>
        </authorList>
    </citation>
    <scope>NUCLEOTIDE SEQUENCE</scope>
    <source>
        <strain evidence="2">Wild A</strain>
    </source>
</reference>
<feature type="compositionally biased region" description="Basic and acidic residues" evidence="1">
    <location>
        <begin position="82"/>
        <end position="92"/>
    </location>
</feature>